<dbReference type="GO" id="GO:0030234">
    <property type="term" value="F:enzyme regulator activity"/>
    <property type="evidence" value="ECO:0007669"/>
    <property type="project" value="TreeGrafter"/>
</dbReference>
<dbReference type="Proteomes" id="UP000537126">
    <property type="component" value="Unassembled WGS sequence"/>
</dbReference>
<keyword evidence="3" id="KW-1185">Reference proteome</keyword>
<dbReference type="Gene3D" id="3.40.50.10610">
    <property type="entry name" value="ABC-type transport auxiliary lipoprotein component"/>
    <property type="match status" value="1"/>
</dbReference>
<dbReference type="PANTHER" id="PTHR40593:SF1">
    <property type="entry name" value="PENICILLIN-BINDING PROTEIN ACTIVATOR LPOB"/>
    <property type="match status" value="1"/>
</dbReference>
<evidence type="ECO:0000313" key="2">
    <source>
        <dbReference type="EMBL" id="NIK73265.1"/>
    </source>
</evidence>
<dbReference type="RefSeq" id="WP_166918523.1">
    <property type="nucleotide sequence ID" value="NZ_JAASRN010000001.1"/>
</dbReference>
<dbReference type="GO" id="GO:0009252">
    <property type="term" value="P:peptidoglycan biosynthetic process"/>
    <property type="evidence" value="ECO:0007669"/>
    <property type="project" value="TreeGrafter"/>
</dbReference>
<comment type="caution">
    <text evidence="2">The sequence shown here is derived from an EMBL/GenBank/DDBJ whole genome shotgun (WGS) entry which is preliminary data.</text>
</comment>
<protein>
    <recommendedName>
        <fullName evidence="4">Penicillin-binding protein activator LpoB</fullName>
    </recommendedName>
</protein>
<reference evidence="2 3" key="1">
    <citation type="submission" date="2020-03" db="EMBL/GenBank/DDBJ databases">
        <title>Genomic Encyclopedia of Type Strains, Phase IV (KMG-IV): sequencing the most valuable type-strain genomes for metagenomic binning, comparative biology and taxonomic classification.</title>
        <authorList>
            <person name="Goeker M."/>
        </authorList>
    </citation>
    <scope>NUCLEOTIDE SEQUENCE [LARGE SCALE GENOMIC DNA]</scope>
    <source>
        <strain evidence="2 3">DSM 5718</strain>
    </source>
</reference>
<dbReference type="PROSITE" id="PS51257">
    <property type="entry name" value="PROKAR_LIPOPROTEIN"/>
    <property type="match status" value="1"/>
</dbReference>
<dbReference type="AlphaFoldDB" id="A0A846MP82"/>
<gene>
    <name evidence="2" type="ORF">FHS56_000751</name>
</gene>
<evidence type="ECO:0000313" key="3">
    <source>
        <dbReference type="Proteomes" id="UP000537126"/>
    </source>
</evidence>
<dbReference type="EMBL" id="JAASRN010000001">
    <property type="protein sequence ID" value="NIK73265.1"/>
    <property type="molecule type" value="Genomic_DNA"/>
</dbReference>
<evidence type="ECO:0008006" key="4">
    <source>
        <dbReference type="Google" id="ProtNLM"/>
    </source>
</evidence>
<accession>A0A846MP82</accession>
<proteinExistence type="predicted"/>
<name>A0A846MP82_9BACT</name>
<sequence>MKGSKKIFIACFWLLLSLACAPHKVQRLDAAQSVDLSGVWNDTDSRLVAEEMTRQIMEARWHRNFYMDHEREPVVIVGFIQNKTHEHIDTDTFVKDIERVLIESRRVRVVQNAALRDKVREERLDQQNFASPATQKQWGKELGADFMLLGSISSVVDVERRSRVIYYQVNLQLTNIETNEVVWIGKKEIKKFVKN</sequence>
<evidence type="ECO:0000256" key="1">
    <source>
        <dbReference type="SAM" id="SignalP"/>
    </source>
</evidence>
<feature type="signal peptide" evidence="1">
    <location>
        <begin position="1"/>
        <end position="21"/>
    </location>
</feature>
<dbReference type="InterPro" id="IPR014094">
    <property type="entry name" value="LpoB"/>
</dbReference>
<dbReference type="GO" id="GO:0031241">
    <property type="term" value="C:periplasmic side of cell outer membrane"/>
    <property type="evidence" value="ECO:0007669"/>
    <property type="project" value="TreeGrafter"/>
</dbReference>
<keyword evidence="1" id="KW-0732">Signal</keyword>
<dbReference type="Pfam" id="PF13036">
    <property type="entry name" value="LpoB"/>
    <property type="match status" value="1"/>
</dbReference>
<feature type="chain" id="PRO_5032992753" description="Penicillin-binding protein activator LpoB" evidence="1">
    <location>
        <begin position="22"/>
        <end position="195"/>
    </location>
</feature>
<organism evidence="2 3">
    <name type="scientific">Thermonema lapsum</name>
    <dbReference type="NCBI Taxonomy" id="28195"/>
    <lineage>
        <taxon>Bacteria</taxon>
        <taxon>Pseudomonadati</taxon>
        <taxon>Bacteroidota</taxon>
        <taxon>Cytophagia</taxon>
        <taxon>Cytophagales</taxon>
        <taxon>Thermonemataceae</taxon>
        <taxon>Thermonema</taxon>
    </lineage>
</organism>
<dbReference type="PANTHER" id="PTHR40593">
    <property type="entry name" value="PENICILLIN-BINDING PROTEIN ACTIVATOR LPOB"/>
    <property type="match status" value="1"/>
</dbReference>